<keyword evidence="4" id="KW-0472">Membrane</keyword>
<dbReference type="InterPro" id="IPR008936">
    <property type="entry name" value="Rho_GTPase_activation_prot"/>
</dbReference>
<evidence type="ECO:0000259" key="5">
    <source>
        <dbReference type="PROSITE" id="PS50018"/>
    </source>
</evidence>
<organism evidence="7 8">
    <name type="scientific">Paragonimus westermani</name>
    <dbReference type="NCBI Taxonomy" id="34504"/>
    <lineage>
        <taxon>Eukaryota</taxon>
        <taxon>Metazoa</taxon>
        <taxon>Spiralia</taxon>
        <taxon>Lophotrochozoa</taxon>
        <taxon>Platyhelminthes</taxon>
        <taxon>Trematoda</taxon>
        <taxon>Digenea</taxon>
        <taxon>Plagiorchiida</taxon>
        <taxon>Troglotremata</taxon>
        <taxon>Troglotrematidae</taxon>
        <taxon>Paragonimus</taxon>
    </lineage>
</organism>
<feature type="region of interest" description="Disordered" evidence="3">
    <location>
        <begin position="3489"/>
        <end position="3533"/>
    </location>
</feature>
<dbReference type="InterPro" id="IPR039360">
    <property type="entry name" value="Ras_GTPase"/>
</dbReference>
<dbReference type="PANTHER" id="PTHR10194">
    <property type="entry name" value="RAS GTPASE-ACTIVATING PROTEINS"/>
    <property type="match status" value="1"/>
</dbReference>
<dbReference type="Gene3D" id="2.30.29.30">
    <property type="entry name" value="Pleckstrin-homology domain (PH domain)/Phosphotyrosine-binding domain (PTB)"/>
    <property type="match status" value="1"/>
</dbReference>
<feature type="region of interest" description="Disordered" evidence="3">
    <location>
        <begin position="2839"/>
        <end position="2879"/>
    </location>
</feature>
<feature type="domain" description="CRAL-TRIO" evidence="6">
    <location>
        <begin position="2158"/>
        <end position="2355"/>
    </location>
</feature>
<accession>A0A5J4NWJ0</accession>
<feature type="transmembrane region" description="Helical" evidence="4">
    <location>
        <begin position="3805"/>
        <end position="3823"/>
    </location>
</feature>
<sequence length="3829" mass="418283">MEQNKECLINVSRCKFSLVVSGLTKMLQSIGGMPVYGPDAERNFCDSLLIVLETLEKCLTCVGSPLRFFSFFLYLQQTRDTSRLDETILVKNVLQELFKVRNLVLNFMNLTSDNVKMYNQLINLVSQVLYALSTQYFNAVFNRISNCLALAAQDESSGDLASELELIQHLNLDMRKLARLIFEICNRFRSLKKPTWLHLAVYLERVRKALSSHGHGSGSSKPVLIEAALLAAVNLCKASTFININDRNNTLFILVHSVYADLQPRLPWWPDVSPFYSKSPEIRTMFLETLNRVNHHPPIRIAQSLTFRDKMNLRIKDKTEDNLMGKYNLLLNMVRLINANPLLMLYCPQTRPSPDAQKATFELMNGLMSLIQQSTMSELAQEAMDALLCLHQPANIRLWNLHSPAQAFWEISPQLLYSIAQNLLNRNIPNSCDVLKWLREILICRVNFLQQNCDCINIPGCLPDVTTKTDSLSTMTTSAAIDTGPFESESSQSTNPYATASKETSAIRRQPGGGQQQFTATDVNTLLGPLGVNSKRNRMALIKLETVFFTYLWSLDLEAVLTSMSCFRLLCREAELWSNDVASAMVASLPEMDRNALLYGCDSCSNLTTTTLAMHRELKEWDFKNAGPLPTAPGSQLVSATQKNVESTRAQDLLGQLYLPHGVGSSADAARAQLHSSLTHLAPQTKNTTFEIDPRNRVSNFGSCIALCDCGCPLCAPSSYISAGANNTKAYTTTSIADVQPTISVSTTFCRHQFELCPASSVKSSTSPTHMMTKPGRSGTASTPRYRSPCCETSALRARSDCRLPDLLPVYCAYAEIADHSRSIVTTGRAHLQKQILNLLRKINHQTQGNKLAWEHTYMIWQRSTKFLINYPKSKVSASAGGTEDASYDSPGNHPPGNAGISGLNASVGSSSVIGDSSSIVSELDSIAISGDSFTGLVRDKSGMPHNLGTNSGSLFGLTNHSINVCGLSSSSSLQAPNTIVGGSGSNVYGVSGSGVSNATRYLAVKRRSSQQPTASDHEIEDVLNEWANMTGFLCALGSVALNSTASQSLPAHPVFQSTGCSHCCCDRRLWHQFARHSSSKPYQPDTTQSTWLSTTGAQTTSNETPSSYSACNPCFTDETGRRPSQQITSSTSTLSTTLDVDHRTLESSVDPDSVSEVLFDLDSPRGITSKQNNLFTESLKQLRDSKLQHHLSSSALQPTQTCTHQRHQLAQHHSYHPSPDRSSTVTRRYPTEHYGFPDSESRYACATVNPNLSSSGSGAKSALCLSDTDPLRPSKICPVHLFCTVEGPTRRMSLAQTTSFSQDHQFSPVAQYIGNLLLLISCQHEKFGHQIQKHVKEAIGNELNPLIYPILFDQLRAHVDACFSGQGQQQVVVTETNTLFVENVIFIMRSILDKRAGKSMDRQNGHLEMISIESLMLNIVRYVRHLECVHSLQIKIKVCQLVQKMMARREDLTFRREMRFRNKLVDYLCDWVMGSSYHLNLTTPSSHTSNLISGMGGPMTGLNSGIIGQGVNVQGQMELMSGGTSTHGQFSIIGPNGCVMSGISVHDLNALSGNLGPGYSFVFTGTASNTGFGTGNSSTITGIPMSAQQTFPTPLNLVNPGSAVGYSEQTGSYSSVGADQLGLAYTPGHVWLSQTSVANTVPSFTVNAANSVAGQPNLMFFLTSSASVESSNSQSGTQHVNDAIFAGQCAAATGTSTGLGVTGHTMGLVSAVGPVGKLHTLPLLAGSIGLPTSITSHQTQNPNAASQLSLPSTVALPASSTSDSMGTKLAPDPNITSAYNPSASAVAYNMAALGPNATGPAGLSVQTAMQTRELDLACMGAVAALLQGMPLQPEETDRGDLMDAKSHLFAKYFTLFMNLLNDVADDREKRPEVRQNNTALRNVTVQAMSNLLNANIESGLVHAIGLGYHRDPQSRAAFMEVLTKILQQGTEFETLAETALAERYERLIGLVTMIGENGELPIAMALSQVVQGANMDELAKVLVTLFDAKRLLYQLFWNVFSKELEAVDSMQTLLRGNTMSSKIMNYCFKQFGQDYLQSTLGPALMELVRRDAGGSGSLAESACLESVAVYTGSEAATGPNDYNQPQQRTSCMTKPSYEVDPRRLQPGENLQENQQNLIYATELLYGRLIASPERWSYMETASNRLEDWVLRGYQFRDSEEFKRLKSLNVFYQAGTSRFGNPVFYYIARRYKSQEYQRVEYPLIICLVSVTLDAYKNKPFELVVDFTHASAENRFKASLLLHPFILLCEQRFCHSPFHEAVVLLSSMIFFGSSQLHSFALAFQNDLLSKWASIIGPVLREYLVAAYIYNCNSWVREYTKIHDRFFAPIKGSRKLIFIDHPTRLNEYIEPDQQRLPGGTLVLEEDLRVFNNALKLSHKDTKVAIKVCTNAIQVTSTEKSKVLGISVILNDVYYASEIEEVCLVDDNQFTLTISNDSGPLSFIHDACDSIVQAIIHIRTRWALSQPDTHTMHTKLRPRDVPGTLLNITFNLKIEGQLLETSGLCIPGNNTLFIAEISKRLAQLEPHLTLEFLDECIQGFSRSSIEMKHLCLEYITPWLRNLTRFCRSDDAKRQKVHSIIDKLITLTIEEEQMYPSIQTKIWGNLGQVPQLLGLVLDSFIQRSVSCGLGSLQAEIMADTSVALAAANVQLVSKKVLSKLCRLIEKTCSAPTTLLEQHQFWPEIAPMLRYLLMLSFNNCLDIRTHLPRLFHIATLLVCTGPISLRASMHGFVINVIHSLCTSALAKQLSEKTVQQLCQLLAEFTLPKFYEVFGIQHCKCAPISAFPHFRPGERSGLMATGSVNPSVVAPTACYSPATQTAATGLFAGQPHLFHSQGSSGSISSSCSGNSSSTHGSSVPLSVTDSLPRTSGIRSSTTAAATGGVTGRGSNFHAVALRKPTSSECPSLPAIVLVDEDSCGTNRHTNPSDSGAKVIGDPCSEPSTDSPQHLVFNSTFSANVGNYSESAIFPLITPSSRAESGVFGLNVQCCSGASSSSTYLRTEGSGMTVNPSGACLHSMLVPTSYGLVQTVGQPMNMRTDGTDKPGRLSLNSLEFLTDTLLEVMSLVIKEVPEFMHWLDQWTHLARKFAFQHNPALQPRAIIVLGCICKGFTDTDIKQLLRILSRALESYANELDMEKDLRHRTGDTGQAELYLIEAIIICLTRLLPLLPADSETHQPLFWVALGVLQLDEVSLYAAGLTLLEQNLITLDEHGTFERDTLETVMMRCREQFILQYKQMDQAVGLSFRDSFHFALVGHLLKGFRHPVLTTVARTVRVLNTLLGIVAKPYNRDKYQVTKDSVAYLAALLPVSEEVRKRCRLKFRIPGTLVGPGDQQQPIIHSYTVTPVSGLSATVSGFPPKGVSALGDWYGSTESLYEPTVRHVPTAPRASGAVSLLRSLLPNSHVTSLSGRLVRMRPEAATNVLGHTVDNLSQPHHRSLQTRITTNSVESRFHPQRPTGLSGATEGLRSRSIDCCASTTGPNSADGSAPISKAAGGPTPIEASPSVGTFLSPTGPIKDTTYSAGPSAELSGDAPQQQQSEKKIGDNFLLDPNVLTDEALQALTIAVLTTLVRYATDENESRVLYEFLADASMVFPRVFPVIHSLLDSKINYVLTHCHDQKILSAVQSIIQNMISNGETSVQQLHYLQSIGFGGLWRFSGHFSKANQNADSAQLFVNFLEVLIDSHLPGEDLRTSYTPVLGLSGTSHAGHLSSSSSLSLSSIHGPLASTDALLNGAEANSSVPTPLSPTLAGVPCPVSTTQKVTETVPLELSHSYHTGPAGNDEESGLTGVVQPSVMSVASFKSTKVTTCKILFVYSAAVILVPISSLYLASNTVAY</sequence>
<feature type="compositionally biased region" description="Polar residues" evidence="3">
    <location>
        <begin position="2853"/>
        <end position="2862"/>
    </location>
</feature>
<keyword evidence="1" id="KW-0343">GTPase activation</keyword>
<evidence type="ECO:0000256" key="4">
    <source>
        <dbReference type="SAM" id="Phobius"/>
    </source>
</evidence>
<keyword evidence="4" id="KW-0812">Transmembrane</keyword>
<feature type="region of interest" description="Disordered" evidence="3">
    <location>
        <begin position="1079"/>
        <end position="1136"/>
    </location>
</feature>
<feature type="compositionally biased region" description="Low complexity" evidence="3">
    <location>
        <begin position="2839"/>
        <end position="2852"/>
    </location>
</feature>
<proteinExistence type="predicted"/>
<dbReference type="InterPro" id="IPR001251">
    <property type="entry name" value="CRAL-TRIO_dom"/>
</dbReference>
<evidence type="ECO:0000256" key="3">
    <source>
        <dbReference type="SAM" id="MobiDB-lite"/>
    </source>
</evidence>
<dbReference type="InterPro" id="IPR016024">
    <property type="entry name" value="ARM-type_fold"/>
</dbReference>
<evidence type="ECO:0000256" key="1">
    <source>
        <dbReference type="ARBA" id="ARBA00022468"/>
    </source>
</evidence>
<gene>
    <name evidence="7" type="ORF">DEA37_0014429</name>
</gene>
<dbReference type="Proteomes" id="UP000324629">
    <property type="component" value="Unassembled WGS sequence"/>
</dbReference>
<feature type="region of interest" description="Disordered" evidence="3">
    <location>
        <begin position="1190"/>
        <end position="1231"/>
    </location>
</feature>
<dbReference type="SUPFAM" id="SSF48350">
    <property type="entry name" value="GTPase activation domain, GAP"/>
    <property type="match status" value="1"/>
</dbReference>
<dbReference type="InterPro" id="IPR011993">
    <property type="entry name" value="PH-like_dom_sf"/>
</dbReference>
<dbReference type="Gene3D" id="3.40.525.10">
    <property type="entry name" value="CRAL-TRIO lipid binding domain"/>
    <property type="match status" value="1"/>
</dbReference>
<feature type="compositionally biased region" description="Polar residues" evidence="3">
    <location>
        <begin position="488"/>
        <end position="504"/>
    </location>
</feature>
<evidence type="ECO:0000256" key="2">
    <source>
        <dbReference type="ARBA" id="ARBA00022553"/>
    </source>
</evidence>
<keyword evidence="8" id="KW-1185">Reference proteome</keyword>
<feature type="compositionally biased region" description="Polar residues" evidence="3">
    <location>
        <begin position="1191"/>
        <end position="1204"/>
    </location>
</feature>
<comment type="caution">
    <text evidence="7">The sequence shown here is derived from an EMBL/GenBank/DDBJ whole genome shotgun (WGS) entry which is preliminary data.</text>
</comment>
<dbReference type="Pfam" id="PF21877">
    <property type="entry name" value="PH_NF1"/>
    <property type="match status" value="1"/>
</dbReference>
<dbReference type="PANTHER" id="PTHR10194:SF142">
    <property type="entry name" value="NEUROFIBROMIN"/>
    <property type="match status" value="1"/>
</dbReference>
<keyword evidence="2" id="KW-0597">Phosphoprotein</keyword>
<dbReference type="Gene3D" id="1.10.506.10">
    <property type="entry name" value="GTPase Activation - p120gap, domain 1"/>
    <property type="match status" value="1"/>
</dbReference>
<feature type="compositionally biased region" description="Polar residues" evidence="3">
    <location>
        <begin position="1080"/>
        <end position="1111"/>
    </location>
</feature>
<feature type="region of interest" description="Disordered" evidence="3">
    <location>
        <begin position="482"/>
        <end position="516"/>
    </location>
</feature>
<feature type="domain" description="Ras-GAP" evidence="5">
    <location>
        <begin position="1975"/>
        <end position="2132"/>
    </location>
</feature>
<evidence type="ECO:0000313" key="8">
    <source>
        <dbReference type="Proteomes" id="UP000324629"/>
    </source>
</evidence>
<dbReference type="InterPro" id="IPR054071">
    <property type="entry name" value="PH_NF1"/>
</dbReference>
<dbReference type="GO" id="GO:0005096">
    <property type="term" value="F:GTPase activator activity"/>
    <property type="evidence" value="ECO:0007669"/>
    <property type="project" value="UniProtKB-KW"/>
</dbReference>
<feature type="compositionally biased region" description="Basic residues" evidence="3">
    <location>
        <begin position="1205"/>
        <end position="1216"/>
    </location>
</feature>
<evidence type="ECO:0000259" key="6">
    <source>
        <dbReference type="PROSITE" id="PS50191"/>
    </source>
</evidence>
<dbReference type="PROSITE" id="PS50018">
    <property type="entry name" value="RAS_GTPASE_ACTIV_2"/>
    <property type="match status" value="1"/>
</dbReference>
<reference evidence="7 8" key="1">
    <citation type="journal article" date="2019" name="Gigascience">
        <title>Whole-genome sequence of the oriental lung fluke Paragonimus westermani.</title>
        <authorList>
            <person name="Oey H."/>
            <person name="Zakrzewski M."/>
            <person name="Narain K."/>
            <person name="Devi K.R."/>
            <person name="Agatsuma T."/>
            <person name="Nawaratna S."/>
            <person name="Gobert G.N."/>
            <person name="Jones M.K."/>
            <person name="Ragan M.A."/>
            <person name="McManus D.P."/>
            <person name="Krause L."/>
        </authorList>
    </citation>
    <scope>NUCLEOTIDE SEQUENCE [LARGE SCALE GENOMIC DNA]</scope>
    <source>
        <strain evidence="7 8">IND2009</strain>
    </source>
</reference>
<evidence type="ECO:0000313" key="7">
    <source>
        <dbReference type="EMBL" id="KAA3679884.1"/>
    </source>
</evidence>
<feature type="compositionally biased region" description="Low complexity" evidence="3">
    <location>
        <begin position="2863"/>
        <end position="2877"/>
    </location>
</feature>
<keyword evidence="4" id="KW-1133">Transmembrane helix</keyword>
<dbReference type="SUPFAM" id="SSF48371">
    <property type="entry name" value="ARM repeat"/>
    <property type="match status" value="1"/>
</dbReference>
<name>A0A5J4NWJ0_9TREM</name>
<dbReference type="PROSITE" id="PS50191">
    <property type="entry name" value="CRAL_TRIO"/>
    <property type="match status" value="1"/>
</dbReference>
<dbReference type="CDD" id="cd13313">
    <property type="entry name" value="PH_NF1"/>
    <property type="match status" value="1"/>
</dbReference>
<protein>
    <submittedName>
        <fullName evidence="7">Neurofibromin 1</fullName>
    </submittedName>
</protein>
<dbReference type="Pfam" id="PF13716">
    <property type="entry name" value="CRAL_TRIO_2"/>
    <property type="match status" value="1"/>
</dbReference>
<feature type="region of interest" description="Disordered" evidence="3">
    <location>
        <begin position="880"/>
        <end position="902"/>
    </location>
</feature>
<dbReference type="InterPro" id="IPR036865">
    <property type="entry name" value="CRAL-TRIO_dom_sf"/>
</dbReference>
<dbReference type="InterPro" id="IPR001936">
    <property type="entry name" value="RasGAP_dom"/>
</dbReference>
<dbReference type="SMART" id="SM00323">
    <property type="entry name" value="RasGAP"/>
    <property type="match status" value="1"/>
</dbReference>
<dbReference type="EMBL" id="QNGE01000601">
    <property type="protein sequence ID" value="KAA3679884.1"/>
    <property type="molecule type" value="Genomic_DNA"/>
</dbReference>